<dbReference type="Pfam" id="PF18758">
    <property type="entry name" value="KDZ"/>
    <property type="match status" value="1"/>
</dbReference>
<accession>A0A9P6DTG8</accession>
<dbReference type="PANTHER" id="PTHR33096">
    <property type="entry name" value="CXC2 DOMAIN-CONTAINING PROTEIN"/>
    <property type="match status" value="1"/>
</dbReference>
<dbReference type="OrthoDB" id="3364670at2759"/>
<sequence length="120" mass="14000">MICRHDRVILMVNYYAVALLEVLFRELPTWWRAGVLYDVGCNLHHSTVKWNLMPTISDRIKWGILVFHTFGHQWPCQCIYHPQKQDGFGLSDGEGCERCWGALKKLISICRMSGVSTWFI</sequence>
<dbReference type="Proteomes" id="UP000886523">
    <property type="component" value="Unassembled WGS sequence"/>
</dbReference>
<evidence type="ECO:0000313" key="2">
    <source>
        <dbReference type="Proteomes" id="UP000886523"/>
    </source>
</evidence>
<organism evidence="1 2">
    <name type="scientific">Hydnum rufescens UP504</name>
    <dbReference type="NCBI Taxonomy" id="1448309"/>
    <lineage>
        <taxon>Eukaryota</taxon>
        <taxon>Fungi</taxon>
        <taxon>Dikarya</taxon>
        <taxon>Basidiomycota</taxon>
        <taxon>Agaricomycotina</taxon>
        <taxon>Agaricomycetes</taxon>
        <taxon>Cantharellales</taxon>
        <taxon>Hydnaceae</taxon>
        <taxon>Hydnum</taxon>
    </lineage>
</organism>
<dbReference type="EMBL" id="MU129014">
    <property type="protein sequence ID" value="KAF9510564.1"/>
    <property type="molecule type" value="Genomic_DNA"/>
</dbReference>
<dbReference type="PANTHER" id="PTHR33096:SF1">
    <property type="entry name" value="CXC1-LIKE CYSTEINE CLUSTER ASSOCIATED WITH KDZ TRANSPOSASES DOMAIN-CONTAINING PROTEIN"/>
    <property type="match status" value="1"/>
</dbReference>
<name>A0A9P6DTG8_9AGAM</name>
<reference evidence="1" key="1">
    <citation type="journal article" date="2020" name="Nat. Commun.">
        <title>Large-scale genome sequencing of mycorrhizal fungi provides insights into the early evolution of symbiotic traits.</title>
        <authorList>
            <person name="Miyauchi S."/>
            <person name="Kiss E."/>
            <person name="Kuo A."/>
            <person name="Drula E."/>
            <person name="Kohler A."/>
            <person name="Sanchez-Garcia M."/>
            <person name="Morin E."/>
            <person name="Andreopoulos B."/>
            <person name="Barry K.W."/>
            <person name="Bonito G."/>
            <person name="Buee M."/>
            <person name="Carver A."/>
            <person name="Chen C."/>
            <person name="Cichocki N."/>
            <person name="Clum A."/>
            <person name="Culley D."/>
            <person name="Crous P.W."/>
            <person name="Fauchery L."/>
            <person name="Girlanda M."/>
            <person name="Hayes R.D."/>
            <person name="Keri Z."/>
            <person name="LaButti K."/>
            <person name="Lipzen A."/>
            <person name="Lombard V."/>
            <person name="Magnuson J."/>
            <person name="Maillard F."/>
            <person name="Murat C."/>
            <person name="Nolan M."/>
            <person name="Ohm R.A."/>
            <person name="Pangilinan J."/>
            <person name="Pereira M.F."/>
            <person name="Perotto S."/>
            <person name="Peter M."/>
            <person name="Pfister S."/>
            <person name="Riley R."/>
            <person name="Sitrit Y."/>
            <person name="Stielow J.B."/>
            <person name="Szollosi G."/>
            <person name="Zifcakova L."/>
            <person name="Stursova M."/>
            <person name="Spatafora J.W."/>
            <person name="Tedersoo L."/>
            <person name="Vaario L.M."/>
            <person name="Yamada A."/>
            <person name="Yan M."/>
            <person name="Wang P."/>
            <person name="Xu J."/>
            <person name="Bruns T."/>
            <person name="Baldrian P."/>
            <person name="Vilgalys R."/>
            <person name="Dunand C."/>
            <person name="Henrissat B."/>
            <person name="Grigoriev I.V."/>
            <person name="Hibbett D."/>
            <person name="Nagy L.G."/>
            <person name="Martin F.M."/>
        </authorList>
    </citation>
    <scope>NUCLEOTIDE SEQUENCE</scope>
    <source>
        <strain evidence="1">UP504</strain>
    </source>
</reference>
<protein>
    <submittedName>
        <fullName evidence="1">Uncharacterized protein</fullName>
    </submittedName>
</protein>
<comment type="caution">
    <text evidence="1">The sequence shown here is derived from an EMBL/GenBank/DDBJ whole genome shotgun (WGS) entry which is preliminary data.</text>
</comment>
<evidence type="ECO:0000313" key="1">
    <source>
        <dbReference type="EMBL" id="KAF9510564.1"/>
    </source>
</evidence>
<gene>
    <name evidence="1" type="ORF">BS47DRAFT_1373298</name>
</gene>
<proteinExistence type="predicted"/>
<dbReference type="InterPro" id="IPR040521">
    <property type="entry name" value="KDZ"/>
</dbReference>
<dbReference type="AlphaFoldDB" id="A0A9P6DTG8"/>
<keyword evidence="2" id="KW-1185">Reference proteome</keyword>